<reference evidence="2" key="1">
    <citation type="journal article" date="2022" name="Mol. Ecol. Resour.">
        <title>The genomes of chicory, endive, great burdock and yacon provide insights into Asteraceae palaeo-polyploidization history and plant inulin production.</title>
        <authorList>
            <person name="Fan W."/>
            <person name="Wang S."/>
            <person name="Wang H."/>
            <person name="Wang A."/>
            <person name="Jiang F."/>
            <person name="Liu H."/>
            <person name="Zhao H."/>
            <person name="Xu D."/>
            <person name="Zhang Y."/>
        </authorList>
    </citation>
    <scope>NUCLEOTIDE SEQUENCE [LARGE SCALE GENOMIC DNA]</scope>
    <source>
        <strain evidence="2">cv. Niubang</strain>
    </source>
</reference>
<name>A0ACB9FDZ7_ARCLA</name>
<accession>A0ACB9FDZ7</accession>
<keyword evidence="2" id="KW-1185">Reference proteome</keyword>
<protein>
    <submittedName>
        <fullName evidence="1">Uncharacterized protein</fullName>
    </submittedName>
</protein>
<comment type="caution">
    <text evidence="1">The sequence shown here is derived from an EMBL/GenBank/DDBJ whole genome shotgun (WGS) entry which is preliminary data.</text>
</comment>
<evidence type="ECO:0000313" key="1">
    <source>
        <dbReference type="EMBL" id="KAI3769221.1"/>
    </source>
</evidence>
<evidence type="ECO:0000313" key="2">
    <source>
        <dbReference type="Proteomes" id="UP001055879"/>
    </source>
</evidence>
<reference evidence="1 2" key="2">
    <citation type="journal article" date="2022" name="Mol. Ecol. Resour.">
        <title>The genomes of chicory, endive, great burdock and yacon provide insights into Asteraceae paleo-polyploidization history and plant inulin production.</title>
        <authorList>
            <person name="Fan W."/>
            <person name="Wang S."/>
            <person name="Wang H."/>
            <person name="Wang A."/>
            <person name="Jiang F."/>
            <person name="Liu H."/>
            <person name="Zhao H."/>
            <person name="Xu D."/>
            <person name="Zhang Y."/>
        </authorList>
    </citation>
    <scope>NUCLEOTIDE SEQUENCE [LARGE SCALE GENOMIC DNA]</scope>
    <source>
        <strain evidence="2">cv. Niubang</strain>
    </source>
</reference>
<organism evidence="1 2">
    <name type="scientific">Arctium lappa</name>
    <name type="common">Greater burdock</name>
    <name type="synonym">Lappa major</name>
    <dbReference type="NCBI Taxonomy" id="4217"/>
    <lineage>
        <taxon>Eukaryota</taxon>
        <taxon>Viridiplantae</taxon>
        <taxon>Streptophyta</taxon>
        <taxon>Embryophyta</taxon>
        <taxon>Tracheophyta</taxon>
        <taxon>Spermatophyta</taxon>
        <taxon>Magnoliopsida</taxon>
        <taxon>eudicotyledons</taxon>
        <taxon>Gunneridae</taxon>
        <taxon>Pentapetalae</taxon>
        <taxon>asterids</taxon>
        <taxon>campanulids</taxon>
        <taxon>Asterales</taxon>
        <taxon>Asteraceae</taxon>
        <taxon>Carduoideae</taxon>
        <taxon>Cardueae</taxon>
        <taxon>Arctiinae</taxon>
        <taxon>Arctium</taxon>
    </lineage>
</organism>
<sequence>MSAITVSPATSFQCCSSNNGVLSANKSVMPKSARSQSAGRKKESMKVTCQASSLPHADGVPEIERRKLMKLLLIGAVGLPTAGMLAPYSAFFASPRSDSFGGGIAAKDEHGNDIITSQWLKTHGPGDRTLTQGLKGDPTYLMVENDRTLATYGINAVCTHLGCIVPWNTVEKKFVCPCHGSQYNNVGEVVRGPAHLSLALVHTDIDDDEKVVFAPWTETDFRTGDAPWWS</sequence>
<proteinExistence type="predicted"/>
<dbReference type="EMBL" id="CM042047">
    <property type="protein sequence ID" value="KAI3769221.1"/>
    <property type="molecule type" value="Genomic_DNA"/>
</dbReference>
<dbReference type="Proteomes" id="UP001055879">
    <property type="component" value="Linkage Group LG01"/>
</dbReference>
<gene>
    <name evidence="1" type="ORF">L6452_00321</name>
</gene>